<keyword evidence="2" id="KW-0472">Membrane</keyword>
<evidence type="ECO:0000313" key="3">
    <source>
        <dbReference type="EMBL" id="PSC73007.1"/>
    </source>
</evidence>
<name>A0A2P6VG01_9CHLO</name>
<keyword evidence="2" id="KW-0812">Transmembrane</keyword>
<evidence type="ECO:0000256" key="1">
    <source>
        <dbReference type="SAM" id="MobiDB-lite"/>
    </source>
</evidence>
<keyword evidence="2" id="KW-1133">Transmembrane helix</keyword>
<protein>
    <submittedName>
        <fullName evidence="3">Uncharacterized protein</fullName>
    </submittedName>
</protein>
<comment type="caution">
    <text evidence="3">The sequence shown here is derived from an EMBL/GenBank/DDBJ whole genome shotgun (WGS) entry which is preliminary data.</text>
</comment>
<dbReference type="AlphaFoldDB" id="A0A2P6VG01"/>
<organism evidence="3 4">
    <name type="scientific">Micractinium conductrix</name>
    <dbReference type="NCBI Taxonomy" id="554055"/>
    <lineage>
        <taxon>Eukaryota</taxon>
        <taxon>Viridiplantae</taxon>
        <taxon>Chlorophyta</taxon>
        <taxon>core chlorophytes</taxon>
        <taxon>Trebouxiophyceae</taxon>
        <taxon>Chlorellales</taxon>
        <taxon>Chlorellaceae</taxon>
        <taxon>Chlorella clade</taxon>
        <taxon>Micractinium</taxon>
    </lineage>
</organism>
<dbReference type="Proteomes" id="UP000239649">
    <property type="component" value="Unassembled WGS sequence"/>
</dbReference>
<feature type="transmembrane region" description="Helical" evidence="2">
    <location>
        <begin position="120"/>
        <end position="150"/>
    </location>
</feature>
<gene>
    <name evidence="3" type="ORF">C2E20_3711</name>
</gene>
<keyword evidence="4" id="KW-1185">Reference proteome</keyword>
<feature type="compositionally biased region" description="Gly residues" evidence="1">
    <location>
        <begin position="94"/>
        <end position="106"/>
    </location>
</feature>
<sequence>MRAGRALTADDDHVVRGLEAVRRERRAQDKNHSHRFVQHLCLVAEGTVTPDGASGQGILPWLRAQGFTPAFLNIWTDGCSEQFRRATARVSKGRCGGSRGSYGGEGTSSSDNRHRPLRRFLCALAGASPTASPTAAAVAAAALAALVFLAK</sequence>
<evidence type="ECO:0000256" key="2">
    <source>
        <dbReference type="SAM" id="Phobius"/>
    </source>
</evidence>
<evidence type="ECO:0000313" key="4">
    <source>
        <dbReference type="Proteomes" id="UP000239649"/>
    </source>
</evidence>
<reference evidence="3 4" key="1">
    <citation type="journal article" date="2018" name="Plant J.">
        <title>Genome sequences of Chlorella sorokiniana UTEX 1602 and Micractinium conductrix SAG 241.80: implications to maltose excretion by a green alga.</title>
        <authorList>
            <person name="Arriola M.B."/>
            <person name="Velmurugan N."/>
            <person name="Zhang Y."/>
            <person name="Plunkett M.H."/>
            <person name="Hondzo H."/>
            <person name="Barney B.M."/>
        </authorList>
    </citation>
    <scope>NUCLEOTIDE SEQUENCE [LARGE SCALE GENOMIC DNA]</scope>
    <source>
        <strain evidence="3 4">SAG 241.80</strain>
    </source>
</reference>
<feature type="region of interest" description="Disordered" evidence="1">
    <location>
        <begin position="92"/>
        <end position="113"/>
    </location>
</feature>
<dbReference type="EMBL" id="LHPF02000008">
    <property type="protein sequence ID" value="PSC73007.1"/>
    <property type="molecule type" value="Genomic_DNA"/>
</dbReference>
<accession>A0A2P6VG01</accession>
<proteinExistence type="predicted"/>